<dbReference type="RefSeq" id="WP_136530079.1">
    <property type="nucleotide sequence ID" value="NZ_STGX01000008.1"/>
</dbReference>
<dbReference type="AlphaFoldDB" id="A0A4S8PDL6"/>
<dbReference type="InterPro" id="IPR037523">
    <property type="entry name" value="VOC_core"/>
</dbReference>
<dbReference type="SUPFAM" id="SSF54593">
    <property type="entry name" value="Glyoxalase/Bleomycin resistance protein/Dihydroxybiphenyl dioxygenase"/>
    <property type="match status" value="1"/>
</dbReference>
<organism evidence="2 3">
    <name type="scientific">Glycomyces paridis</name>
    <dbReference type="NCBI Taxonomy" id="2126555"/>
    <lineage>
        <taxon>Bacteria</taxon>
        <taxon>Bacillati</taxon>
        <taxon>Actinomycetota</taxon>
        <taxon>Actinomycetes</taxon>
        <taxon>Glycomycetales</taxon>
        <taxon>Glycomycetaceae</taxon>
        <taxon>Glycomyces</taxon>
    </lineage>
</organism>
<proteinExistence type="predicted"/>
<comment type="caution">
    <text evidence="2">The sequence shown here is derived from an EMBL/GenBank/DDBJ whole genome shotgun (WGS) entry which is preliminary data.</text>
</comment>
<dbReference type="InterPro" id="IPR004360">
    <property type="entry name" value="Glyas_Fos-R_dOase_dom"/>
</dbReference>
<keyword evidence="3" id="KW-1185">Reference proteome</keyword>
<dbReference type="PROSITE" id="PS51819">
    <property type="entry name" value="VOC"/>
    <property type="match status" value="1"/>
</dbReference>
<dbReference type="InterPro" id="IPR029068">
    <property type="entry name" value="Glyas_Bleomycin-R_OHBP_Dase"/>
</dbReference>
<dbReference type="PANTHER" id="PTHR39175">
    <property type="entry name" value="FAMILY PROTEIN, PUTATIVE (AFU_ORTHOLOGUE AFUA_3G15060)-RELATED"/>
    <property type="match status" value="1"/>
</dbReference>
<protein>
    <submittedName>
        <fullName evidence="2">Glyoxalase</fullName>
    </submittedName>
</protein>
<dbReference type="EMBL" id="STGX01000008">
    <property type="protein sequence ID" value="THV28468.1"/>
    <property type="molecule type" value="Genomic_DNA"/>
</dbReference>
<evidence type="ECO:0000313" key="2">
    <source>
        <dbReference type="EMBL" id="THV28468.1"/>
    </source>
</evidence>
<dbReference type="Pfam" id="PF00903">
    <property type="entry name" value="Glyoxalase"/>
    <property type="match status" value="1"/>
</dbReference>
<name>A0A4S8PDL6_9ACTN</name>
<evidence type="ECO:0000313" key="3">
    <source>
        <dbReference type="Proteomes" id="UP000305792"/>
    </source>
</evidence>
<feature type="domain" description="VOC" evidence="1">
    <location>
        <begin position="19"/>
        <end position="133"/>
    </location>
</feature>
<dbReference type="PANTHER" id="PTHR39175:SF1">
    <property type="entry name" value="FAMILY PROTEIN, PUTATIVE (AFU_ORTHOLOGUE AFUA_3G15060)-RELATED"/>
    <property type="match status" value="1"/>
</dbReference>
<reference evidence="2 3" key="1">
    <citation type="journal article" date="2018" name="Int. J. Syst. Evol. Microbiol.">
        <title>Glycomyces paridis sp. nov., isolated from the medicinal plant Paris polyphylla.</title>
        <authorList>
            <person name="Fang X.M."/>
            <person name="Bai J.L."/>
            <person name="Su J."/>
            <person name="Zhao L.L."/>
            <person name="Liu H.Y."/>
            <person name="Ma B.P."/>
            <person name="Zhang Y.Q."/>
            <person name="Yu L.Y."/>
        </authorList>
    </citation>
    <scope>NUCLEOTIDE SEQUENCE [LARGE SCALE GENOMIC DNA]</scope>
    <source>
        <strain evidence="2 3">CPCC 204357</strain>
    </source>
</reference>
<accession>A0A4S8PDL6</accession>
<sequence>MTDAADYRDPRGASPFGYGLHHVQLAIRPESEDTAREFYVDVLGMTEVPKPPELAKRGGLWLRTDALEIHLGVEPGLVPSKKAHPGILVADLDGLAAALEAAGHAVEWDGLFIGFRRCYARDPFGNRLEFLSPA</sequence>
<dbReference type="Gene3D" id="3.10.180.10">
    <property type="entry name" value="2,3-Dihydroxybiphenyl 1,2-Dioxygenase, domain 1"/>
    <property type="match status" value="1"/>
</dbReference>
<dbReference type="Proteomes" id="UP000305792">
    <property type="component" value="Unassembled WGS sequence"/>
</dbReference>
<dbReference type="OrthoDB" id="9813630at2"/>
<gene>
    <name evidence="2" type="ORF">E9998_12800</name>
</gene>
<evidence type="ECO:0000259" key="1">
    <source>
        <dbReference type="PROSITE" id="PS51819"/>
    </source>
</evidence>